<evidence type="ECO:0000313" key="2">
    <source>
        <dbReference type="Proteomes" id="UP000543174"/>
    </source>
</evidence>
<organism evidence="1 2">
    <name type="scientific">Priestia aryabhattai</name>
    <name type="common">Bacillus aryabhattai</name>
    <dbReference type="NCBI Taxonomy" id="412384"/>
    <lineage>
        <taxon>Bacteria</taxon>
        <taxon>Bacillati</taxon>
        <taxon>Bacillota</taxon>
        <taxon>Bacilli</taxon>
        <taxon>Bacillales</taxon>
        <taxon>Bacillaceae</taxon>
        <taxon>Priestia</taxon>
    </lineage>
</organism>
<dbReference type="GeneID" id="93646198"/>
<reference evidence="1" key="1">
    <citation type="submission" date="2020-08" db="EMBL/GenBank/DDBJ databases">
        <title>Functional genomics of gut bacteria from endangered species of beetles.</title>
        <authorList>
            <person name="Carlos-Shanley C."/>
        </authorList>
    </citation>
    <scope>NUCLEOTIDE SEQUENCE [LARGE SCALE GENOMIC DNA]</scope>
    <source>
        <strain evidence="1">S00060</strain>
    </source>
</reference>
<dbReference type="Proteomes" id="UP000543174">
    <property type="component" value="Unassembled WGS sequence"/>
</dbReference>
<accession>A0A7W3N6W8</accession>
<evidence type="ECO:0000313" key="1">
    <source>
        <dbReference type="EMBL" id="MBA9037450.1"/>
    </source>
</evidence>
<gene>
    <name evidence="1" type="ORF">HNP21_000539</name>
</gene>
<proteinExistence type="predicted"/>
<protein>
    <submittedName>
        <fullName evidence="1">Uncharacterized protein</fullName>
    </submittedName>
</protein>
<dbReference type="RefSeq" id="WP_013057884.1">
    <property type="nucleotide sequence ID" value="NZ_CP169254.1"/>
</dbReference>
<keyword evidence="2" id="KW-1185">Reference proteome</keyword>
<dbReference type="EMBL" id="JACJHT010000001">
    <property type="protein sequence ID" value="MBA9037450.1"/>
    <property type="molecule type" value="Genomic_DNA"/>
</dbReference>
<name>A0A7W3N6W8_PRIAR</name>
<dbReference type="AlphaFoldDB" id="A0A7W3N6W8"/>
<comment type="caution">
    <text evidence="1">The sequence shown here is derived from an EMBL/GenBank/DDBJ whole genome shotgun (WGS) entry which is preliminary data.</text>
</comment>
<sequence>MSNQKDEFLFKRELYRLVQEYKRCKVEEIRRAIKKDILLLKKVINN</sequence>